<sequence length="205" mass="22925">MQLHTDPTFVCVTDQTPTRARIESTIKAGFAAAFNAQVQQFMPLLCELQVASDTCTLGLRCASTPLFIEQYLPTPIEHFVNASRQHIYELGNLCSSHRRATLAHFVVVNEALYNSGTEYLVFCATRKVRALLKVLGINCTEIALANSHALLHPADWGSYYDNQPTICVVDLKYAHECILNTPALFNIKQQYIQATAKLLHKLETL</sequence>
<keyword evidence="2" id="KW-1185">Reference proteome</keyword>
<dbReference type="PATRIC" id="fig|187330.3.peg.245"/>
<protein>
    <submittedName>
        <fullName evidence="1">Thermostable hemolysin</fullName>
    </submittedName>
</protein>
<proteinExistence type="predicted"/>
<dbReference type="Proteomes" id="UP000037848">
    <property type="component" value="Unassembled WGS sequence"/>
</dbReference>
<dbReference type="Pfam" id="PF12261">
    <property type="entry name" value="T_hemolysin"/>
    <property type="match status" value="1"/>
</dbReference>
<dbReference type="EMBL" id="LHPH01000001">
    <property type="protein sequence ID" value="KPH65711.1"/>
    <property type="molecule type" value="Genomic_DNA"/>
</dbReference>
<dbReference type="InterPro" id="IPR022050">
    <property type="entry name" value="T_hemolysin"/>
</dbReference>
<organism evidence="1 2">
    <name type="scientific">Pseudoalteromonas porphyrae</name>
    <dbReference type="NCBI Taxonomy" id="187330"/>
    <lineage>
        <taxon>Bacteria</taxon>
        <taxon>Pseudomonadati</taxon>
        <taxon>Pseudomonadota</taxon>
        <taxon>Gammaproteobacteria</taxon>
        <taxon>Alteromonadales</taxon>
        <taxon>Pseudoalteromonadaceae</taxon>
        <taxon>Pseudoalteromonas</taxon>
    </lineage>
</organism>
<reference evidence="1 2" key="1">
    <citation type="submission" date="2015-08" db="EMBL/GenBank/DDBJ databases">
        <title>Draft Genome Sequence of Pseudoalteromonas porphyrae UCD-SED14.</title>
        <authorList>
            <person name="Coil D.A."/>
            <person name="Jospin G."/>
            <person name="Lee R.D."/>
            <person name="Eisen J.A."/>
        </authorList>
    </citation>
    <scope>NUCLEOTIDE SEQUENCE [LARGE SCALE GENOMIC DNA]</scope>
    <source>
        <strain evidence="1 2">UCD-SED14</strain>
    </source>
</reference>
<gene>
    <name evidence="1" type="ORF">ADS77_01180</name>
</gene>
<evidence type="ECO:0000313" key="1">
    <source>
        <dbReference type="EMBL" id="KPH65711.1"/>
    </source>
</evidence>
<accession>A0A0N0M1W6</accession>
<name>A0A0N0M1W6_9GAMM</name>
<dbReference type="AlphaFoldDB" id="A0A0N0M1W6"/>
<comment type="caution">
    <text evidence="1">The sequence shown here is derived from an EMBL/GenBank/DDBJ whole genome shotgun (WGS) entry which is preliminary data.</text>
</comment>
<evidence type="ECO:0000313" key="2">
    <source>
        <dbReference type="Proteomes" id="UP000037848"/>
    </source>
</evidence>